<feature type="transmembrane region" description="Helical" evidence="2">
    <location>
        <begin position="154"/>
        <end position="173"/>
    </location>
</feature>
<name>A0AAD7FT95_9AGAR</name>
<dbReference type="EMBL" id="JARKIF010000004">
    <property type="protein sequence ID" value="KAJ7641851.1"/>
    <property type="molecule type" value="Genomic_DNA"/>
</dbReference>
<keyword evidence="2" id="KW-1133">Transmembrane helix</keyword>
<keyword evidence="2" id="KW-0472">Membrane</keyword>
<feature type="domain" description="DUF6535" evidence="3">
    <location>
        <begin position="60"/>
        <end position="236"/>
    </location>
</feature>
<protein>
    <recommendedName>
        <fullName evidence="3">DUF6535 domain-containing protein</fullName>
    </recommendedName>
</protein>
<feature type="transmembrane region" description="Helical" evidence="2">
    <location>
        <begin position="84"/>
        <end position="101"/>
    </location>
</feature>
<keyword evidence="5" id="KW-1185">Reference proteome</keyword>
<evidence type="ECO:0000256" key="2">
    <source>
        <dbReference type="SAM" id="Phobius"/>
    </source>
</evidence>
<reference evidence="4" key="1">
    <citation type="submission" date="2023-03" db="EMBL/GenBank/DDBJ databases">
        <title>Massive genome expansion in bonnet fungi (Mycena s.s.) driven by repeated elements and novel gene families across ecological guilds.</title>
        <authorList>
            <consortium name="Lawrence Berkeley National Laboratory"/>
            <person name="Harder C.B."/>
            <person name="Miyauchi S."/>
            <person name="Viragh M."/>
            <person name="Kuo A."/>
            <person name="Thoen E."/>
            <person name="Andreopoulos B."/>
            <person name="Lu D."/>
            <person name="Skrede I."/>
            <person name="Drula E."/>
            <person name="Henrissat B."/>
            <person name="Morin E."/>
            <person name="Kohler A."/>
            <person name="Barry K."/>
            <person name="LaButti K."/>
            <person name="Morin E."/>
            <person name="Salamov A."/>
            <person name="Lipzen A."/>
            <person name="Mereny Z."/>
            <person name="Hegedus B."/>
            <person name="Baldrian P."/>
            <person name="Stursova M."/>
            <person name="Weitz H."/>
            <person name="Taylor A."/>
            <person name="Grigoriev I.V."/>
            <person name="Nagy L.G."/>
            <person name="Martin F."/>
            <person name="Kauserud H."/>
        </authorList>
    </citation>
    <scope>NUCLEOTIDE SEQUENCE</scope>
    <source>
        <strain evidence="4">9284</strain>
    </source>
</reference>
<evidence type="ECO:0000313" key="4">
    <source>
        <dbReference type="EMBL" id="KAJ7641851.1"/>
    </source>
</evidence>
<organism evidence="4 5">
    <name type="scientific">Roridomyces roridus</name>
    <dbReference type="NCBI Taxonomy" id="1738132"/>
    <lineage>
        <taxon>Eukaryota</taxon>
        <taxon>Fungi</taxon>
        <taxon>Dikarya</taxon>
        <taxon>Basidiomycota</taxon>
        <taxon>Agaricomycotina</taxon>
        <taxon>Agaricomycetes</taxon>
        <taxon>Agaricomycetidae</taxon>
        <taxon>Agaricales</taxon>
        <taxon>Marasmiineae</taxon>
        <taxon>Mycenaceae</taxon>
        <taxon>Roridomyces</taxon>
    </lineage>
</organism>
<sequence length="566" mass="62960">MTHDQEKGLPPVQPPRKGRSRTHNQTNVAQQANAQAAETTTMPDPDTDNHVEDEACAKIWSIYIGEAERYDAALVESWKADMEGMLIFSGLFSASLTAFLIESYKTLQPDSGSLTVEAILQVSQQLSALANGTIFVPSATASAGPTTGSLVCNVLWFISLALSLTCALLANLVEQWAREFIHKTELRPSPTRRARVLSFLYFGLKHFQMHTIVDVIPLLLHASLILFFAGLVAFLLPVNHIIMWLMGGTLLVFLLLYLVLTVLPVIYLDCPYRTPLSAPLWSILQFLIKIFKTQIVNSAKTTTMTEAVVQSALVDTKTRDQHAIAWTLESLTDDMELLPFVEAIPEIIHGPTGFLCVHDDMFLPLLGDIGVPSPLVARILNLLTGTLGMRNDDPLAKRRQVAGLKALWALSMMPCAWDCYFDTIPLTISPPGGWDPIYFPTVTLVIDYHNQQWSHCIIEKFSVLLADFSQLSQDSWDDLLPKATRLLQLIIKHESLYVQPPSMFYDPPTTDCLGPFTELKKLTTNGVDLSTTITLHLEQVQQIVNNLQDVHDWAANIIAIIGTFIQ</sequence>
<proteinExistence type="predicted"/>
<feature type="transmembrane region" description="Helical" evidence="2">
    <location>
        <begin position="218"/>
        <end position="236"/>
    </location>
</feature>
<dbReference type="Proteomes" id="UP001221142">
    <property type="component" value="Unassembled WGS sequence"/>
</dbReference>
<gene>
    <name evidence="4" type="ORF">FB45DRAFT_785988</name>
</gene>
<evidence type="ECO:0000313" key="5">
    <source>
        <dbReference type="Proteomes" id="UP001221142"/>
    </source>
</evidence>
<accession>A0AAD7FT95</accession>
<feature type="transmembrane region" description="Helical" evidence="2">
    <location>
        <begin position="243"/>
        <end position="267"/>
    </location>
</feature>
<dbReference type="InterPro" id="IPR045338">
    <property type="entry name" value="DUF6535"/>
</dbReference>
<dbReference type="AlphaFoldDB" id="A0AAD7FT95"/>
<comment type="caution">
    <text evidence="4">The sequence shown here is derived from an EMBL/GenBank/DDBJ whole genome shotgun (WGS) entry which is preliminary data.</text>
</comment>
<dbReference type="Pfam" id="PF20153">
    <property type="entry name" value="DUF6535"/>
    <property type="match status" value="1"/>
</dbReference>
<evidence type="ECO:0000256" key="1">
    <source>
        <dbReference type="SAM" id="MobiDB-lite"/>
    </source>
</evidence>
<evidence type="ECO:0000259" key="3">
    <source>
        <dbReference type="Pfam" id="PF20153"/>
    </source>
</evidence>
<feature type="region of interest" description="Disordered" evidence="1">
    <location>
        <begin position="1"/>
        <end position="50"/>
    </location>
</feature>
<feature type="compositionally biased region" description="Low complexity" evidence="1">
    <location>
        <begin position="23"/>
        <end position="41"/>
    </location>
</feature>
<feature type="non-terminal residue" evidence="4">
    <location>
        <position position="1"/>
    </location>
</feature>
<keyword evidence="2" id="KW-0812">Transmembrane</keyword>